<proteinExistence type="predicted"/>
<dbReference type="RefSeq" id="WP_129868834.1">
    <property type="nucleotide sequence ID" value="NZ_CP011524.1"/>
</dbReference>
<evidence type="ECO:0000256" key="1">
    <source>
        <dbReference type="SAM" id="Coils"/>
    </source>
</evidence>
<evidence type="ECO:0000313" key="3">
    <source>
        <dbReference type="Proteomes" id="UP000245778"/>
    </source>
</evidence>
<keyword evidence="1" id="KW-0175">Coiled coil</keyword>
<dbReference type="AlphaFoldDB" id="A0A2U1CE58"/>
<organism evidence="2 3">
    <name type="scientific">Intestinimonas butyriciproducens</name>
    <dbReference type="NCBI Taxonomy" id="1297617"/>
    <lineage>
        <taxon>Bacteria</taxon>
        <taxon>Bacillati</taxon>
        <taxon>Bacillota</taxon>
        <taxon>Clostridia</taxon>
        <taxon>Eubacteriales</taxon>
        <taxon>Intestinimonas</taxon>
    </lineage>
</organism>
<comment type="caution">
    <text evidence="2">The sequence shown here is derived from an EMBL/GenBank/DDBJ whole genome shotgun (WGS) entry which is preliminary data.</text>
</comment>
<gene>
    <name evidence="2" type="ORF">C7373_102133</name>
</gene>
<dbReference type="Proteomes" id="UP000245778">
    <property type="component" value="Unassembled WGS sequence"/>
</dbReference>
<evidence type="ECO:0000313" key="2">
    <source>
        <dbReference type="EMBL" id="PVY59151.1"/>
    </source>
</evidence>
<feature type="coiled-coil region" evidence="1">
    <location>
        <begin position="29"/>
        <end position="56"/>
    </location>
</feature>
<protein>
    <submittedName>
        <fullName evidence="2">Uncharacterized protein</fullName>
    </submittedName>
</protein>
<sequence>MVSALSRLVDRVGEGPVSLSVSLTDSQEVLSLRARIESLEKELDALRASYNHTEFLYRCEVVVNTELLDLCREHGIKVRRSMFDRLRE</sequence>
<dbReference type="EMBL" id="QEKK01000002">
    <property type="protein sequence ID" value="PVY59151.1"/>
    <property type="molecule type" value="Genomic_DNA"/>
</dbReference>
<name>A0A2U1CE58_9FIRM</name>
<accession>A0A2U1CE58</accession>
<dbReference type="GeneID" id="93229266"/>
<reference evidence="2 3" key="1">
    <citation type="submission" date="2018-04" db="EMBL/GenBank/DDBJ databases">
        <title>Genomic Encyclopedia of Type Strains, Phase IV (KMG-IV): sequencing the most valuable type-strain genomes for metagenomic binning, comparative biology and taxonomic classification.</title>
        <authorList>
            <person name="Goeker M."/>
        </authorList>
    </citation>
    <scope>NUCLEOTIDE SEQUENCE [LARGE SCALE GENOMIC DNA]</scope>
    <source>
        <strain evidence="2 3">DSM 26588</strain>
    </source>
</reference>